<organism evidence="4 5">
    <name type="scientific">Operophtera brumata</name>
    <name type="common">Winter moth</name>
    <name type="synonym">Phalaena brumata</name>
    <dbReference type="NCBI Taxonomy" id="104452"/>
    <lineage>
        <taxon>Eukaryota</taxon>
        <taxon>Metazoa</taxon>
        <taxon>Ecdysozoa</taxon>
        <taxon>Arthropoda</taxon>
        <taxon>Hexapoda</taxon>
        <taxon>Insecta</taxon>
        <taxon>Pterygota</taxon>
        <taxon>Neoptera</taxon>
        <taxon>Endopterygota</taxon>
        <taxon>Lepidoptera</taxon>
        <taxon>Glossata</taxon>
        <taxon>Ditrysia</taxon>
        <taxon>Geometroidea</taxon>
        <taxon>Geometridae</taxon>
        <taxon>Larentiinae</taxon>
        <taxon>Operophtera</taxon>
    </lineage>
</organism>
<dbReference type="AlphaFoldDB" id="A0A0L7L8M2"/>
<comment type="caution">
    <text evidence="4">The sequence shown here is derived from an EMBL/GenBank/DDBJ whole genome shotgun (WGS) entry which is preliminary data.</text>
</comment>
<accession>A0A0L7L8M2</accession>
<proteinExistence type="inferred from homology"/>
<dbReference type="InterPro" id="IPR000407">
    <property type="entry name" value="GDA1_CD39_NTPase"/>
</dbReference>
<dbReference type="GO" id="GO:0005524">
    <property type="term" value="F:ATP binding"/>
    <property type="evidence" value="ECO:0007669"/>
    <property type="project" value="UniProtKB-KW"/>
</dbReference>
<dbReference type="GO" id="GO:0016787">
    <property type="term" value="F:hydrolase activity"/>
    <property type="evidence" value="ECO:0007669"/>
    <property type="project" value="UniProtKB-KW"/>
</dbReference>
<feature type="binding site" evidence="3">
    <location>
        <begin position="152"/>
        <end position="156"/>
    </location>
    <ligand>
        <name>ATP</name>
        <dbReference type="ChEBI" id="CHEBI:30616"/>
    </ligand>
</feature>
<name>A0A0L7L8M2_OPEBR</name>
<evidence type="ECO:0000256" key="3">
    <source>
        <dbReference type="PIRSR" id="PIRSR600407-2"/>
    </source>
</evidence>
<evidence type="ECO:0000313" key="4">
    <source>
        <dbReference type="EMBL" id="KOB71631.1"/>
    </source>
</evidence>
<dbReference type="PANTHER" id="PTHR11782">
    <property type="entry name" value="ADENOSINE/GUANOSINE DIPHOSPHATASE"/>
    <property type="match status" value="1"/>
</dbReference>
<reference evidence="4 5" key="1">
    <citation type="journal article" date="2015" name="Genome Biol. Evol.">
        <title>The genome of winter moth (Operophtera brumata) provides a genomic perspective on sexual dimorphism and phenology.</title>
        <authorList>
            <person name="Derks M.F."/>
            <person name="Smit S."/>
            <person name="Salis L."/>
            <person name="Schijlen E."/>
            <person name="Bossers A."/>
            <person name="Mateman C."/>
            <person name="Pijl A.S."/>
            <person name="de Ridder D."/>
            <person name="Groenen M.A."/>
            <person name="Visser M.E."/>
            <person name="Megens H.J."/>
        </authorList>
    </citation>
    <scope>NUCLEOTIDE SEQUENCE [LARGE SCALE GENOMIC DNA]</scope>
    <source>
        <strain evidence="4">WM2013NL</strain>
        <tissue evidence="4">Head and thorax</tissue>
    </source>
</reference>
<gene>
    <name evidence="4" type="ORF">OBRU01_13436</name>
</gene>
<evidence type="ECO:0000313" key="5">
    <source>
        <dbReference type="Proteomes" id="UP000037510"/>
    </source>
</evidence>
<dbReference type="Proteomes" id="UP000037510">
    <property type="component" value="Unassembled WGS sequence"/>
</dbReference>
<feature type="non-terminal residue" evidence="4">
    <location>
        <position position="1"/>
    </location>
</feature>
<dbReference type="EMBL" id="JTDY01002340">
    <property type="protein sequence ID" value="KOB71631.1"/>
    <property type="molecule type" value="Genomic_DNA"/>
</dbReference>
<feature type="non-terminal residue" evidence="4">
    <location>
        <position position="203"/>
    </location>
</feature>
<keyword evidence="5" id="KW-1185">Reference proteome</keyword>
<evidence type="ECO:0000256" key="2">
    <source>
        <dbReference type="ARBA" id="ARBA00022801"/>
    </source>
</evidence>
<dbReference type="Gene3D" id="3.30.420.150">
    <property type="entry name" value="Exopolyphosphatase. Domain 2"/>
    <property type="match status" value="2"/>
</dbReference>
<keyword evidence="3" id="KW-0547">Nucleotide-binding</keyword>
<evidence type="ECO:0000256" key="1">
    <source>
        <dbReference type="ARBA" id="ARBA00009283"/>
    </source>
</evidence>
<sequence length="203" mass="22435">MWLDDLANSLGYKSDYHHAITYRLAESDLPHYPAIDRHVVSAGENTTLYTHRYVHSMAALDLGGGSTQITYRLAESDLPHSPTTPPSTGTWYVHSMAALNLGGGSTQITYRLAQSDLPHYPAIDRHVVSAGENTTLYTHRYVNSMAALDMGGGSTQITYRLAESDLPHYPAIDRHVVSAGENTTLYTHRYRLTIVDKIAEMAS</sequence>
<comment type="similarity">
    <text evidence="1">Belongs to the GDA1/CD39 NTPase family.</text>
</comment>
<keyword evidence="2" id="KW-0378">Hydrolase</keyword>
<keyword evidence="3" id="KW-0067">ATP-binding</keyword>
<protein>
    <submittedName>
        <fullName evidence="4">NTPase</fullName>
    </submittedName>
</protein>